<evidence type="ECO:0000256" key="1">
    <source>
        <dbReference type="ARBA" id="ARBA00023122"/>
    </source>
</evidence>
<feature type="domain" description="CBS" evidence="3">
    <location>
        <begin position="73"/>
        <end position="128"/>
    </location>
</feature>
<evidence type="ECO:0000256" key="2">
    <source>
        <dbReference type="PROSITE-ProRule" id="PRU00703"/>
    </source>
</evidence>
<dbReference type="Gene3D" id="3.10.580.10">
    <property type="entry name" value="CBS-domain"/>
    <property type="match status" value="1"/>
</dbReference>
<protein>
    <submittedName>
        <fullName evidence="4">CBS domain-containing protein YhcV</fullName>
    </submittedName>
</protein>
<sequence length="143" mass="15144">MAQNLTEIMSTDVITIDASQSIQEAAAMMKSHNIGSIPVVKNGQLAGIITDRDITIRATADGDDTHASVEECMSTNLTVASPTTDPHEAANMMAAHQIRRLPVVENGKIVGMVAIGDLATQNIYENEAGEALSEISEKDHGLS</sequence>
<accession>A0A0B0ICX5</accession>
<dbReference type="eggNOG" id="COG0517">
    <property type="taxonomic scope" value="Bacteria"/>
</dbReference>
<feature type="domain" description="CBS" evidence="3">
    <location>
        <begin position="9"/>
        <end position="65"/>
    </location>
</feature>
<dbReference type="CDD" id="cd04622">
    <property type="entry name" value="CBS_pair_HRP1_like"/>
    <property type="match status" value="1"/>
</dbReference>
<dbReference type="OrthoDB" id="9802114at2"/>
<evidence type="ECO:0000313" key="4">
    <source>
        <dbReference type="EMBL" id="KHF37859.1"/>
    </source>
</evidence>
<dbReference type="PANTHER" id="PTHR43080:SF2">
    <property type="entry name" value="CBS DOMAIN-CONTAINING PROTEIN"/>
    <property type="match status" value="1"/>
</dbReference>
<dbReference type="Pfam" id="PF00571">
    <property type="entry name" value="CBS"/>
    <property type="match status" value="2"/>
</dbReference>
<reference evidence="4 5" key="1">
    <citation type="submission" date="2014-09" db="EMBL/GenBank/DDBJ databases">
        <title>Genome sequencing and annotation of Bacillus Okhensis strain Kh10-101T.</title>
        <authorList>
            <person name="Prakash J.S."/>
        </authorList>
    </citation>
    <scope>NUCLEOTIDE SEQUENCE [LARGE SCALE GENOMIC DNA]</scope>
    <source>
        <strain evidence="5">Kh10-101T</strain>
    </source>
</reference>
<dbReference type="EMBL" id="JRJU01000066">
    <property type="protein sequence ID" value="KHF37859.1"/>
    <property type="molecule type" value="Genomic_DNA"/>
</dbReference>
<name>A0A0B0ICX5_9BACI</name>
<dbReference type="PANTHER" id="PTHR43080">
    <property type="entry name" value="CBS DOMAIN-CONTAINING PROTEIN CBSX3, MITOCHONDRIAL"/>
    <property type="match status" value="1"/>
</dbReference>
<dbReference type="Proteomes" id="UP000030832">
    <property type="component" value="Unassembled WGS sequence"/>
</dbReference>
<dbReference type="SUPFAM" id="SSF54631">
    <property type="entry name" value="CBS-domain pair"/>
    <property type="match status" value="1"/>
</dbReference>
<dbReference type="RefSeq" id="WP_034634057.1">
    <property type="nucleotide sequence ID" value="NZ_JRJU01000066.1"/>
</dbReference>
<dbReference type="InterPro" id="IPR046342">
    <property type="entry name" value="CBS_dom_sf"/>
</dbReference>
<dbReference type="SMART" id="SM00116">
    <property type="entry name" value="CBS"/>
    <property type="match status" value="2"/>
</dbReference>
<dbReference type="InterPro" id="IPR000644">
    <property type="entry name" value="CBS_dom"/>
</dbReference>
<evidence type="ECO:0000259" key="3">
    <source>
        <dbReference type="PROSITE" id="PS51371"/>
    </source>
</evidence>
<dbReference type="STRING" id="333138.LQ50_24990"/>
<keyword evidence="5" id="KW-1185">Reference proteome</keyword>
<dbReference type="InterPro" id="IPR051257">
    <property type="entry name" value="Diverse_CBS-Domain"/>
</dbReference>
<dbReference type="AlphaFoldDB" id="A0A0B0ICX5"/>
<evidence type="ECO:0000313" key="5">
    <source>
        <dbReference type="Proteomes" id="UP000030832"/>
    </source>
</evidence>
<organism evidence="4 5">
    <name type="scientific">Halalkalibacter okhensis</name>
    <dbReference type="NCBI Taxonomy" id="333138"/>
    <lineage>
        <taxon>Bacteria</taxon>
        <taxon>Bacillati</taxon>
        <taxon>Bacillota</taxon>
        <taxon>Bacilli</taxon>
        <taxon>Bacillales</taxon>
        <taxon>Bacillaceae</taxon>
        <taxon>Halalkalibacter</taxon>
    </lineage>
</organism>
<keyword evidence="1 2" id="KW-0129">CBS domain</keyword>
<gene>
    <name evidence="4" type="ORF">LQ50_24990</name>
</gene>
<comment type="caution">
    <text evidence="4">The sequence shown here is derived from an EMBL/GenBank/DDBJ whole genome shotgun (WGS) entry which is preliminary data.</text>
</comment>
<proteinExistence type="predicted"/>
<dbReference type="PROSITE" id="PS51371">
    <property type="entry name" value="CBS"/>
    <property type="match status" value="2"/>
</dbReference>